<evidence type="ECO:0000256" key="7">
    <source>
        <dbReference type="HAMAP-Rule" id="MF_00671"/>
    </source>
</evidence>
<evidence type="ECO:0000256" key="5">
    <source>
        <dbReference type="ARBA" id="ARBA00022764"/>
    </source>
</evidence>
<dbReference type="OrthoDB" id="9802240at2"/>
<evidence type="ECO:0000256" key="2">
    <source>
        <dbReference type="ARBA" id="ARBA00009820"/>
    </source>
</evidence>
<dbReference type="InterPro" id="IPR011042">
    <property type="entry name" value="6-blade_b-propeller_TolB-like"/>
</dbReference>
<dbReference type="InterPro" id="IPR014167">
    <property type="entry name" value="Tol-Pal_TolB"/>
</dbReference>
<keyword evidence="4 7" id="KW-0732">Signal</keyword>
<dbReference type="AlphaFoldDB" id="A0A3A6TX20"/>
<comment type="subunit">
    <text evidence="7">The Tol-Pal system is composed of five core proteins: the inner membrane proteins TolA, TolQ and TolR, the periplasmic protein TolB and the outer membrane protein Pal. They form a network linking the inner and outer membranes and the peptidoglycan layer.</text>
</comment>
<accession>A0A3A6TX20</accession>
<keyword evidence="3 7" id="KW-0132">Cell division</keyword>
<dbReference type="SUPFAM" id="SSF69304">
    <property type="entry name" value="Tricorn protease N-terminal domain"/>
    <property type="match status" value="1"/>
</dbReference>
<evidence type="ECO:0000259" key="8">
    <source>
        <dbReference type="Pfam" id="PF04052"/>
    </source>
</evidence>
<comment type="similarity">
    <text evidence="2 7">Belongs to the TolB family.</text>
</comment>
<evidence type="ECO:0000313" key="10">
    <source>
        <dbReference type="Proteomes" id="UP000273022"/>
    </source>
</evidence>
<dbReference type="InterPro" id="IPR011659">
    <property type="entry name" value="WD40"/>
</dbReference>
<comment type="subcellular location">
    <subcellularLocation>
        <location evidence="1 7">Periplasm</location>
    </subcellularLocation>
</comment>
<dbReference type="InterPro" id="IPR007195">
    <property type="entry name" value="TolB_N"/>
</dbReference>
<protein>
    <recommendedName>
        <fullName evidence="7">Tol-Pal system protein TolB</fullName>
    </recommendedName>
</protein>
<keyword evidence="5 7" id="KW-0574">Periplasm</keyword>
<gene>
    <name evidence="7 9" type="primary">tolB</name>
    <name evidence="9" type="ORF">D5R81_02610</name>
</gene>
<comment type="caution">
    <text evidence="9">The sequence shown here is derived from an EMBL/GenBank/DDBJ whole genome shotgun (WGS) entry which is preliminary data.</text>
</comment>
<dbReference type="GO" id="GO:0042597">
    <property type="term" value="C:periplasmic space"/>
    <property type="evidence" value="ECO:0007669"/>
    <property type="project" value="UniProtKB-SubCell"/>
</dbReference>
<dbReference type="Proteomes" id="UP000273022">
    <property type="component" value="Unassembled WGS sequence"/>
</dbReference>
<dbReference type="GO" id="GO:0051301">
    <property type="term" value="P:cell division"/>
    <property type="evidence" value="ECO:0007669"/>
    <property type="project" value="UniProtKB-UniRule"/>
</dbReference>
<dbReference type="EMBL" id="QYYH01000010">
    <property type="protein sequence ID" value="RJY19019.1"/>
    <property type="molecule type" value="Genomic_DNA"/>
</dbReference>
<dbReference type="PANTHER" id="PTHR36842:SF1">
    <property type="entry name" value="PROTEIN TOLB"/>
    <property type="match status" value="1"/>
</dbReference>
<reference evidence="9 10" key="1">
    <citation type="submission" date="2018-09" db="EMBL/GenBank/DDBJ databases">
        <title>Phylogeny of the Shewanellaceae, and recommendation for two new genera, Pseudoshewanella and Parashewanella.</title>
        <authorList>
            <person name="Wang G."/>
        </authorList>
    </citation>
    <scope>NUCLEOTIDE SEQUENCE [LARGE SCALE GENOMIC DNA]</scope>
    <source>
        <strain evidence="9 10">KCTC 22492</strain>
    </source>
</reference>
<evidence type="ECO:0000256" key="6">
    <source>
        <dbReference type="ARBA" id="ARBA00023306"/>
    </source>
</evidence>
<organism evidence="9 10">
    <name type="scientific">Parashewanella spongiae</name>
    <dbReference type="NCBI Taxonomy" id="342950"/>
    <lineage>
        <taxon>Bacteria</taxon>
        <taxon>Pseudomonadati</taxon>
        <taxon>Pseudomonadota</taxon>
        <taxon>Gammaproteobacteria</taxon>
        <taxon>Alteromonadales</taxon>
        <taxon>Shewanellaceae</taxon>
        <taxon>Parashewanella</taxon>
    </lineage>
</organism>
<dbReference type="GO" id="GO:0017038">
    <property type="term" value="P:protein import"/>
    <property type="evidence" value="ECO:0007669"/>
    <property type="project" value="InterPro"/>
</dbReference>
<comment type="function">
    <text evidence="7">Part of the Tol-Pal system, which plays a role in outer membrane invagination during cell division and is important for maintaining outer membrane integrity.</text>
</comment>
<dbReference type="HAMAP" id="MF_00671">
    <property type="entry name" value="TolB"/>
    <property type="match status" value="1"/>
</dbReference>
<dbReference type="Pfam" id="PF04052">
    <property type="entry name" value="TolB_N"/>
    <property type="match status" value="1"/>
</dbReference>
<name>A0A3A6TX20_9GAMM</name>
<proteinExistence type="inferred from homology"/>
<dbReference type="Pfam" id="PF07676">
    <property type="entry name" value="PD40"/>
    <property type="match status" value="4"/>
</dbReference>
<evidence type="ECO:0000256" key="3">
    <source>
        <dbReference type="ARBA" id="ARBA00022618"/>
    </source>
</evidence>
<dbReference type="SUPFAM" id="SSF52964">
    <property type="entry name" value="TolB, N-terminal domain"/>
    <property type="match status" value="1"/>
</dbReference>
<keyword evidence="10" id="KW-1185">Reference proteome</keyword>
<dbReference type="NCBIfam" id="TIGR02800">
    <property type="entry name" value="propeller_TolB"/>
    <property type="match status" value="1"/>
</dbReference>
<feature type="domain" description="TolB N-terminal" evidence="8">
    <location>
        <begin position="23"/>
        <end position="126"/>
    </location>
</feature>
<evidence type="ECO:0000313" key="9">
    <source>
        <dbReference type="EMBL" id="RJY19019.1"/>
    </source>
</evidence>
<dbReference type="Gene3D" id="3.40.50.10070">
    <property type="entry name" value="TolB, N-terminal domain"/>
    <property type="match status" value="1"/>
</dbReference>
<sequence length="444" mass="49385">MKIIGKWLLLFVIFIVSPVKAALDIVITEGVDAARPIAVAPFVWDGIGEAPQQLADVVMSDLTRSGTFSPIDVRALPQQGIFTAKDFRSADWANTEVEALLVGRVKPYGNGQYQVNFELIDLIKSQLPQTNGLLDPKDLVLDKSEVLISESQFRSYAHMISNRVYEKLTGIRGAFLTRIAYVVVDHNQASPFQLMISDYDGYNENMLLRSKEPLMSPVWSPNGRKLAYVSFENRKAEVFIQDIFTQARIKVSSTPGINGAPVFSPDGKKLALTLSKDGQPELYTLDIATKRLHRVTNHYAIDTEAAWFPDGKSLIFTSERGGRPQIYKVDLASGKIRRMTFEGEWNLGGSITPDGKSMVFVNRTNGKFHIARMDLSTRFMQILTSTSLDESPSIAPNGTMVIYGTVYRGKQVLSAVSMDGRFKARLPVGQGEVKSPSWSPFLQY</sequence>
<dbReference type="RefSeq" id="WP_121852098.1">
    <property type="nucleotide sequence ID" value="NZ_CP037952.1"/>
</dbReference>
<evidence type="ECO:0000256" key="4">
    <source>
        <dbReference type="ARBA" id="ARBA00022729"/>
    </source>
</evidence>
<evidence type="ECO:0000256" key="1">
    <source>
        <dbReference type="ARBA" id="ARBA00004418"/>
    </source>
</evidence>
<keyword evidence="6 7" id="KW-0131">Cell cycle</keyword>
<dbReference type="PANTHER" id="PTHR36842">
    <property type="entry name" value="PROTEIN TOLB HOMOLOG"/>
    <property type="match status" value="1"/>
</dbReference>
<dbReference type="Gene3D" id="2.120.10.30">
    <property type="entry name" value="TolB, C-terminal domain"/>
    <property type="match status" value="1"/>
</dbReference>